<sequence>MREGPKTVLKPAFLRRLRNILAEP</sequence>
<proteinExistence type="predicted"/>
<accession>A0A0E9UES9</accession>
<reference evidence="1" key="2">
    <citation type="journal article" date="2015" name="Fish Shellfish Immunol.">
        <title>Early steps in the European eel (Anguilla anguilla)-Vibrio vulnificus interaction in the gills: Role of the RtxA13 toxin.</title>
        <authorList>
            <person name="Callol A."/>
            <person name="Pajuelo D."/>
            <person name="Ebbesson L."/>
            <person name="Teles M."/>
            <person name="MacKenzie S."/>
            <person name="Amaro C."/>
        </authorList>
    </citation>
    <scope>NUCLEOTIDE SEQUENCE</scope>
</reference>
<protein>
    <submittedName>
        <fullName evidence="1">Uncharacterized protein</fullName>
    </submittedName>
</protein>
<evidence type="ECO:0000313" key="1">
    <source>
        <dbReference type="EMBL" id="JAH64349.1"/>
    </source>
</evidence>
<dbReference type="EMBL" id="GBXM01044228">
    <property type="protein sequence ID" value="JAH64349.1"/>
    <property type="molecule type" value="Transcribed_RNA"/>
</dbReference>
<reference evidence="1" key="1">
    <citation type="submission" date="2014-11" db="EMBL/GenBank/DDBJ databases">
        <authorList>
            <person name="Amaro Gonzalez C."/>
        </authorList>
    </citation>
    <scope>NUCLEOTIDE SEQUENCE</scope>
</reference>
<name>A0A0E9UES9_ANGAN</name>
<organism evidence="1">
    <name type="scientific">Anguilla anguilla</name>
    <name type="common">European freshwater eel</name>
    <name type="synonym">Muraena anguilla</name>
    <dbReference type="NCBI Taxonomy" id="7936"/>
    <lineage>
        <taxon>Eukaryota</taxon>
        <taxon>Metazoa</taxon>
        <taxon>Chordata</taxon>
        <taxon>Craniata</taxon>
        <taxon>Vertebrata</taxon>
        <taxon>Euteleostomi</taxon>
        <taxon>Actinopterygii</taxon>
        <taxon>Neopterygii</taxon>
        <taxon>Teleostei</taxon>
        <taxon>Anguilliformes</taxon>
        <taxon>Anguillidae</taxon>
        <taxon>Anguilla</taxon>
    </lineage>
</organism>
<dbReference type="AlphaFoldDB" id="A0A0E9UES9"/>